<keyword evidence="2" id="KW-0808">Transferase</keyword>
<dbReference type="AlphaFoldDB" id="A0A1I8AUZ1"/>
<accession>A0A1I8AUZ1</accession>
<dbReference type="GO" id="GO:0032259">
    <property type="term" value="P:methylation"/>
    <property type="evidence" value="ECO:0007669"/>
    <property type="project" value="UniProtKB-KW"/>
</dbReference>
<dbReference type="GO" id="GO:0070131">
    <property type="term" value="P:positive regulation of mitochondrial translation"/>
    <property type="evidence" value="ECO:0007669"/>
    <property type="project" value="TreeGrafter"/>
</dbReference>
<evidence type="ECO:0000259" key="4">
    <source>
        <dbReference type="PROSITE" id="PS51675"/>
    </source>
</evidence>
<dbReference type="PANTHER" id="PTHR13563:SF12">
    <property type="entry name" value="PROTEIN CBG09110"/>
    <property type="match status" value="1"/>
</dbReference>
<evidence type="ECO:0000256" key="2">
    <source>
        <dbReference type="ARBA" id="ARBA00022679"/>
    </source>
</evidence>
<dbReference type="GO" id="GO:0005654">
    <property type="term" value="C:nucleoplasm"/>
    <property type="evidence" value="ECO:0007669"/>
    <property type="project" value="TreeGrafter"/>
</dbReference>
<dbReference type="InterPro" id="IPR038459">
    <property type="entry name" value="MT_TRM10-typ_sf"/>
</dbReference>
<dbReference type="Proteomes" id="UP000095287">
    <property type="component" value="Unplaced"/>
</dbReference>
<keyword evidence="5" id="KW-1185">Reference proteome</keyword>
<dbReference type="GO" id="GO:0008168">
    <property type="term" value="F:methyltransferase activity"/>
    <property type="evidence" value="ECO:0007669"/>
    <property type="project" value="UniProtKB-KW"/>
</dbReference>
<sequence>MNPLYPADEFPEVDAIRNLLSPLNFSPLTVAEFIHHPRQAMFSLITTRCLLELVRLIRSDKKRYYQRCPWSPSCISIPSFPLRQDLLLKPSTQTSSKRGPAKLPLTIHSTCSVIEVAEANQKKMTSKLLPSAAFLSKIVKPNSKKFVNKVMKEVEIFEYMGTKVPSTLSDSQWLELLKMPTLPERVSYLEFIAIKERKAERDATKPRGAKEEYQMKLEEQRRLYNEGGMGYGPDMYQLLSNPLRMKKRISHIESNRLLESVRTGVPEVVVDLQHFSNMPAHARNRMGLQLQYCISENFASRRPLPLSFYGYSMKKSEDVKFIEKCVGYYNTEYQNQIVLPEFHDGPVADLKKSGKRVVYISSASRRVLDGPLKDDVYILCAAKDLGRSALASSRINNIPAYSLPIKRYVKWESGPQFLPLNNTMRILREVYLNNGDWSSALHKNISQRHLLSHEERMEKNEIHMKKQNEKKRQRDELLELIRDGVRGL</sequence>
<name>A0A1I8AUZ1_9BILA</name>
<dbReference type="Gene3D" id="3.40.1280.30">
    <property type="match status" value="1"/>
</dbReference>
<dbReference type="GO" id="GO:0005739">
    <property type="term" value="C:mitochondrion"/>
    <property type="evidence" value="ECO:0007669"/>
    <property type="project" value="TreeGrafter"/>
</dbReference>
<protein>
    <submittedName>
        <fullName evidence="6">SAM-dependent MTase TRM10-type domain-containing protein</fullName>
    </submittedName>
</protein>
<dbReference type="GO" id="GO:0000049">
    <property type="term" value="F:tRNA binding"/>
    <property type="evidence" value="ECO:0007669"/>
    <property type="project" value="TreeGrafter"/>
</dbReference>
<proteinExistence type="predicted"/>
<keyword evidence="3" id="KW-0949">S-adenosyl-L-methionine</keyword>
<dbReference type="InterPro" id="IPR028564">
    <property type="entry name" value="MT_TRM10-typ"/>
</dbReference>
<keyword evidence="1" id="KW-0489">Methyltransferase</keyword>
<dbReference type="GO" id="GO:0097745">
    <property type="term" value="P:mitochondrial tRNA 5'-end processing"/>
    <property type="evidence" value="ECO:0007669"/>
    <property type="project" value="TreeGrafter"/>
</dbReference>
<dbReference type="PROSITE" id="PS51675">
    <property type="entry name" value="SAM_MT_TRM10"/>
    <property type="match status" value="1"/>
</dbReference>
<reference evidence="6" key="1">
    <citation type="submission" date="2016-11" db="UniProtKB">
        <authorList>
            <consortium name="WormBaseParasite"/>
        </authorList>
    </citation>
    <scope>IDENTIFICATION</scope>
</reference>
<dbReference type="PANTHER" id="PTHR13563">
    <property type="entry name" value="TRNA (GUANINE-9-) METHYLTRANSFERASE"/>
    <property type="match status" value="1"/>
</dbReference>
<feature type="domain" description="SAM-dependent MTase TRM10-type" evidence="4">
    <location>
        <begin position="253"/>
        <end position="452"/>
    </location>
</feature>
<organism evidence="5 6">
    <name type="scientific">Steinernema glaseri</name>
    <dbReference type="NCBI Taxonomy" id="37863"/>
    <lineage>
        <taxon>Eukaryota</taxon>
        <taxon>Metazoa</taxon>
        <taxon>Ecdysozoa</taxon>
        <taxon>Nematoda</taxon>
        <taxon>Chromadorea</taxon>
        <taxon>Rhabditida</taxon>
        <taxon>Tylenchina</taxon>
        <taxon>Panagrolaimomorpha</taxon>
        <taxon>Strongyloidoidea</taxon>
        <taxon>Steinernematidae</taxon>
        <taxon>Steinernema</taxon>
    </lineage>
</organism>
<evidence type="ECO:0000256" key="3">
    <source>
        <dbReference type="ARBA" id="ARBA00022691"/>
    </source>
</evidence>
<dbReference type="InterPro" id="IPR007356">
    <property type="entry name" value="tRNA_m1G_MeTrfase_euk"/>
</dbReference>
<evidence type="ECO:0000256" key="1">
    <source>
        <dbReference type="ARBA" id="ARBA00022603"/>
    </source>
</evidence>
<evidence type="ECO:0000313" key="6">
    <source>
        <dbReference type="WBParaSite" id="L893_g933.t1"/>
    </source>
</evidence>
<evidence type="ECO:0000313" key="5">
    <source>
        <dbReference type="Proteomes" id="UP000095287"/>
    </source>
</evidence>
<dbReference type="WBParaSite" id="L893_g933.t1">
    <property type="protein sequence ID" value="L893_g933.t1"/>
    <property type="gene ID" value="L893_g933"/>
</dbReference>